<name>A0ABY1P9F4_9HYPH</name>
<dbReference type="Proteomes" id="UP001157914">
    <property type="component" value="Unassembled WGS sequence"/>
</dbReference>
<evidence type="ECO:0000313" key="3">
    <source>
        <dbReference type="Proteomes" id="UP001157914"/>
    </source>
</evidence>
<keyword evidence="1" id="KW-0732">Signal</keyword>
<evidence type="ECO:0000313" key="2">
    <source>
        <dbReference type="EMBL" id="SMP28645.1"/>
    </source>
</evidence>
<gene>
    <name evidence="2" type="ORF">SAMN06265374_2959</name>
</gene>
<comment type="caution">
    <text evidence="2">The sequence shown here is derived from an EMBL/GenBank/DDBJ whole genome shotgun (WGS) entry which is preliminary data.</text>
</comment>
<accession>A0ABY1P9F4</accession>
<feature type="signal peptide" evidence="1">
    <location>
        <begin position="1"/>
        <end position="26"/>
    </location>
</feature>
<reference evidence="2 3" key="1">
    <citation type="submission" date="2017-05" db="EMBL/GenBank/DDBJ databases">
        <authorList>
            <person name="Varghese N."/>
            <person name="Submissions S."/>
        </authorList>
    </citation>
    <scope>NUCLEOTIDE SEQUENCE [LARGE SCALE GENOMIC DNA]</scope>
    <source>
        <strain evidence="2 3">DSM 15949</strain>
    </source>
</reference>
<protein>
    <recommendedName>
        <fullName evidence="4">Molybdopterin-guanine dinucleotide biosynthesis protein A</fullName>
    </recommendedName>
</protein>
<feature type="chain" id="PRO_5046642289" description="Molybdopterin-guanine dinucleotide biosynthesis protein A" evidence="1">
    <location>
        <begin position="27"/>
        <end position="162"/>
    </location>
</feature>
<evidence type="ECO:0000256" key="1">
    <source>
        <dbReference type="SAM" id="SignalP"/>
    </source>
</evidence>
<proteinExistence type="predicted"/>
<evidence type="ECO:0008006" key="4">
    <source>
        <dbReference type="Google" id="ProtNLM"/>
    </source>
</evidence>
<dbReference type="EMBL" id="FXTT01000004">
    <property type="protein sequence ID" value="SMP28645.1"/>
    <property type="molecule type" value="Genomic_DNA"/>
</dbReference>
<keyword evidence="3" id="KW-1185">Reference proteome</keyword>
<organism evidence="2 3">
    <name type="scientific">Roseibium denhamense</name>
    <dbReference type="NCBI Taxonomy" id="76305"/>
    <lineage>
        <taxon>Bacteria</taxon>
        <taxon>Pseudomonadati</taxon>
        <taxon>Pseudomonadota</taxon>
        <taxon>Alphaproteobacteria</taxon>
        <taxon>Hyphomicrobiales</taxon>
        <taxon>Stappiaceae</taxon>
        <taxon>Roseibium</taxon>
    </lineage>
</organism>
<dbReference type="RefSeq" id="WP_208996882.1">
    <property type="nucleotide sequence ID" value="NZ_BAAAEA010000004.1"/>
</dbReference>
<sequence length="162" mass="17885">MGLDIFRWRHIAALCVFAALSAPAAAFDSHAGYYYPEPQTSEVYISETEIASDASERSRAAFVVGLAAQNAKRGYDPGYHLFAKGGELEKLIIVSTTDGHYDTLYRLRGLLASLTSMARATELFARSNVSHELNFFDFCKLIGFTQVTVTNGKDVAHQVKIR</sequence>